<feature type="signal peptide" evidence="6">
    <location>
        <begin position="1"/>
        <end position="29"/>
    </location>
</feature>
<comment type="caution">
    <text evidence="8">The sequence shown here is derived from an EMBL/GenBank/DDBJ whole genome shotgun (WGS) entry which is preliminary data.</text>
</comment>
<gene>
    <name evidence="8" type="ORF">C5750_08520</name>
</gene>
<dbReference type="InterPro" id="IPR002491">
    <property type="entry name" value="ABC_transptr_periplasmic_BD"/>
</dbReference>
<dbReference type="GO" id="GO:1901678">
    <property type="term" value="P:iron coordination entity transport"/>
    <property type="evidence" value="ECO:0007669"/>
    <property type="project" value="UniProtKB-ARBA"/>
</dbReference>
<evidence type="ECO:0000256" key="2">
    <source>
        <dbReference type="ARBA" id="ARBA00008814"/>
    </source>
</evidence>
<keyword evidence="3" id="KW-0813">Transport</keyword>
<dbReference type="EMBL" id="PVBT01000002">
    <property type="protein sequence ID" value="PRD55207.1"/>
    <property type="molecule type" value="Genomic_DNA"/>
</dbReference>
<organism evidence="8 9">
    <name type="scientific">Phyllobacterium myrsinacearum</name>
    <dbReference type="NCBI Taxonomy" id="28101"/>
    <lineage>
        <taxon>Bacteria</taxon>
        <taxon>Pseudomonadati</taxon>
        <taxon>Pseudomonadota</taxon>
        <taxon>Alphaproteobacteria</taxon>
        <taxon>Hyphomicrobiales</taxon>
        <taxon>Phyllobacteriaceae</taxon>
        <taxon>Phyllobacterium</taxon>
    </lineage>
</organism>
<protein>
    <recommendedName>
        <fullName evidence="7">Fe/B12 periplasmic-binding domain-containing protein</fullName>
    </recommendedName>
</protein>
<sequence length="290" mass="32001">MMAALRRRDFLFGSSLLLASPFFMRAARAASPRIISLDYGLAQTLIEFGTPPVGLIDTPGWYDWVMEPPLPPGIANVGSNYEINMEMLQLLQPDLIISTPYLEWIRPQLETIAPVKSFPIHAVGSSPYPHIIAATLELGQIVGQPQQAQALIDRTERDLLAAKAATRRLAEQKLAIMTFMDARNIRVYGPGGIFQDVLDRLELQNAWTRRTNEWGFSDAGLADLIGIGDSRIFYMDPVPADVLAGLAGSPLWQAMPFVQKGHAQRMASVLMFGALPSVSRFARLLAEVKV</sequence>
<keyword evidence="5 6" id="KW-0732">Signal</keyword>
<evidence type="ECO:0000313" key="9">
    <source>
        <dbReference type="Proteomes" id="UP000238563"/>
    </source>
</evidence>
<dbReference type="OrthoDB" id="8370650at2"/>
<dbReference type="CDD" id="cd01146">
    <property type="entry name" value="FhuD"/>
    <property type="match status" value="1"/>
</dbReference>
<dbReference type="Pfam" id="PF01497">
    <property type="entry name" value="Peripla_BP_2"/>
    <property type="match status" value="1"/>
</dbReference>
<keyword evidence="4" id="KW-0406">Ion transport</keyword>
<reference evidence="8 9" key="1">
    <citation type="submission" date="2018-02" db="EMBL/GenBank/DDBJ databases">
        <title>The draft genome of Phyllobacterium myrsinacearum DSM5892.</title>
        <authorList>
            <person name="Li L."/>
            <person name="Liu L."/>
            <person name="Zhang X."/>
            <person name="Wang T."/>
        </authorList>
    </citation>
    <scope>NUCLEOTIDE SEQUENCE [LARGE SCALE GENOMIC DNA]</scope>
    <source>
        <strain evidence="8 9">DSM 5892</strain>
    </source>
</reference>
<dbReference type="PROSITE" id="PS50983">
    <property type="entry name" value="FE_B12_PBP"/>
    <property type="match status" value="1"/>
</dbReference>
<evidence type="ECO:0000313" key="8">
    <source>
        <dbReference type="EMBL" id="PRD55207.1"/>
    </source>
</evidence>
<keyword evidence="4" id="KW-0410">Iron transport</keyword>
<dbReference type="AlphaFoldDB" id="A0A2S9JPQ7"/>
<keyword evidence="4" id="KW-0408">Iron</keyword>
<dbReference type="Proteomes" id="UP000238563">
    <property type="component" value="Unassembled WGS sequence"/>
</dbReference>
<evidence type="ECO:0000256" key="5">
    <source>
        <dbReference type="ARBA" id="ARBA00022729"/>
    </source>
</evidence>
<feature type="domain" description="Fe/B12 periplasmic-binding" evidence="7">
    <location>
        <begin position="33"/>
        <end position="290"/>
    </location>
</feature>
<keyword evidence="9" id="KW-1185">Reference proteome</keyword>
<proteinExistence type="inferred from homology"/>
<dbReference type="InterPro" id="IPR051313">
    <property type="entry name" value="Bact_iron-sidero_bind"/>
</dbReference>
<accession>A0A2S9JPQ7</accession>
<dbReference type="RefSeq" id="WP_105733436.1">
    <property type="nucleotide sequence ID" value="NZ_PVBT01000002.1"/>
</dbReference>
<evidence type="ECO:0000256" key="6">
    <source>
        <dbReference type="SAM" id="SignalP"/>
    </source>
</evidence>
<evidence type="ECO:0000256" key="3">
    <source>
        <dbReference type="ARBA" id="ARBA00022448"/>
    </source>
</evidence>
<dbReference type="PANTHER" id="PTHR30532">
    <property type="entry name" value="IRON III DICITRATE-BINDING PERIPLASMIC PROTEIN"/>
    <property type="match status" value="1"/>
</dbReference>
<evidence type="ECO:0000259" key="7">
    <source>
        <dbReference type="PROSITE" id="PS50983"/>
    </source>
</evidence>
<name>A0A2S9JPQ7_9HYPH</name>
<dbReference type="GO" id="GO:0030288">
    <property type="term" value="C:outer membrane-bounded periplasmic space"/>
    <property type="evidence" value="ECO:0007669"/>
    <property type="project" value="TreeGrafter"/>
</dbReference>
<dbReference type="SUPFAM" id="SSF53807">
    <property type="entry name" value="Helical backbone' metal receptor"/>
    <property type="match status" value="1"/>
</dbReference>
<evidence type="ECO:0000256" key="1">
    <source>
        <dbReference type="ARBA" id="ARBA00004196"/>
    </source>
</evidence>
<feature type="chain" id="PRO_5015559706" description="Fe/B12 periplasmic-binding domain-containing protein" evidence="6">
    <location>
        <begin position="30"/>
        <end position="290"/>
    </location>
</feature>
<dbReference type="PRINTS" id="PR01715">
    <property type="entry name" value="FERRIBNDNGPP"/>
</dbReference>
<comment type="similarity">
    <text evidence="2">Belongs to the bacterial solute-binding protein 8 family.</text>
</comment>
<comment type="subcellular location">
    <subcellularLocation>
        <location evidence="1">Cell envelope</location>
    </subcellularLocation>
</comment>
<evidence type="ECO:0000256" key="4">
    <source>
        <dbReference type="ARBA" id="ARBA00022496"/>
    </source>
</evidence>
<dbReference type="PANTHER" id="PTHR30532:SF1">
    <property type="entry name" value="IRON(3+)-HYDROXAMATE-BINDING PROTEIN FHUD"/>
    <property type="match status" value="1"/>
</dbReference>
<dbReference type="Gene3D" id="3.40.50.1980">
    <property type="entry name" value="Nitrogenase molybdenum iron protein domain"/>
    <property type="match status" value="2"/>
</dbReference>